<evidence type="ECO:0000313" key="1">
    <source>
        <dbReference type="EMBL" id="BBO86813.1"/>
    </source>
</evidence>
<name>A0A5K8A2N8_9BACT</name>
<evidence type="ECO:0000313" key="2">
    <source>
        <dbReference type="Proteomes" id="UP000425960"/>
    </source>
</evidence>
<gene>
    <name evidence="1" type="ORF">DSCO28_73790</name>
</gene>
<organism evidence="1 2">
    <name type="scientific">Desulfosarcina ovata subsp. sediminis</name>
    <dbReference type="NCBI Taxonomy" id="885957"/>
    <lineage>
        <taxon>Bacteria</taxon>
        <taxon>Pseudomonadati</taxon>
        <taxon>Thermodesulfobacteriota</taxon>
        <taxon>Desulfobacteria</taxon>
        <taxon>Desulfobacterales</taxon>
        <taxon>Desulfosarcinaceae</taxon>
        <taxon>Desulfosarcina</taxon>
    </lineage>
</organism>
<dbReference type="Proteomes" id="UP000425960">
    <property type="component" value="Plasmid Do28_2"/>
</dbReference>
<proteinExistence type="predicted"/>
<dbReference type="AlphaFoldDB" id="A0A5K8A2N8"/>
<dbReference type="RefSeq" id="WP_155326389.1">
    <property type="nucleotide sequence ID" value="NZ_AP021878.1"/>
</dbReference>
<dbReference type="KEGG" id="dov:DSCO28_73790"/>
<geneLocation type="plasmid" evidence="2">
    <name>do28_2 dna</name>
</geneLocation>
<sequence length="74" mass="8773">MDGIKKDEAREWIIQKCNDAFTNDYEDWEGFDNPMTRSEMIAALDKCNNTWPGFEFRGHRIRNISKLHQAPHCE</sequence>
<protein>
    <submittedName>
        <fullName evidence="1">Uncharacterized protein</fullName>
    </submittedName>
</protein>
<keyword evidence="1" id="KW-0614">Plasmid</keyword>
<reference evidence="1 2" key="1">
    <citation type="submission" date="2019-11" db="EMBL/GenBank/DDBJ databases">
        <title>Comparative genomics of hydrocarbon-degrading Desulfosarcina strains.</title>
        <authorList>
            <person name="Watanabe M."/>
            <person name="Kojima H."/>
            <person name="Fukui M."/>
        </authorList>
    </citation>
    <scope>NUCLEOTIDE SEQUENCE [LARGE SCALE GENOMIC DNA]</scope>
    <source>
        <strain evidence="1 2">28bB2T</strain>
        <plasmid evidence="2">do28_2 dna</plasmid>
    </source>
</reference>
<dbReference type="EMBL" id="AP021878">
    <property type="protein sequence ID" value="BBO86813.1"/>
    <property type="molecule type" value="Genomic_DNA"/>
</dbReference>
<accession>A0A5K8A2N8</accession>